<name>X1IKZ7_9ZZZZ</name>
<sequence>MSADCPVGNLNYDCKVDWEDLRIFADQWLNPNCAGHPDDCANFDGENGVNFDDFALLAGNWSVKGPYPLVINEFMAKNDAFIRDPDDQNDFDDWIEIYNYGDQPIDIGGMYLTDDSNAPQNQWWQVPTGYPEQTTVADHGYLLIWADDETSEGPLHADFKLGAGTGEQVALFDADKSLIDSKSFGPQERG</sequence>
<dbReference type="SUPFAM" id="SSF74853">
    <property type="entry name" value="Lamin A/C globular tail domain"/>
    <property type="match status" value="1"/>
</dbReference>
<evidence type="ECO:0000313" key="2">
    <source>
        <dbReference type="EMBL" id="GAH66789.1"/>
    </source>
</evidence>
<proteinExistence type="predicted"/>
<dbReference type="EMBL" id="BARU01033379">
    <property type="protein sequence ID" value="GAH66789.1"/>
    <property type="molecule type" value="Genomic_DNA"/>
</dbReference>
<dbReference type="AlphaFoldDB" id="X1IKZ7"/>
<dbReference type="Gene3D" id="2.60.40.1260">
    <property type="entry name" value="Lamin Tail domain"/>
    <property type="match status" value="1"/>
</dbReference>
<protein>
    <recommendedName>
        <fullName evidence="1">LTD domain-containing protein</fullName>
    </recommendedName>
</protein>
<dbReference type="PROSITE" id="PS51841">
    <property type="entry name" value="LTD"/>
    <property type="match status" value="1"/>
</dbReference>
<reference evidence="2" key="1">
    <citation type="journal article" date="2014" name="Front. Microbiol.">
        <title>High frequency of phylogenetically diverse reductive dehalogenase-homologous genes in deep subseafloor sedimentary metagenomes.</title>
        <authorList>
            <person name="Kawai M."/>
            <person name="Futagami T."/>
            <person name="Toyoda A."/>
            <person name="Takaki Y."/>
            <person name="Nishi S."/>
            <person name="Hori S."/>
            <person name="Arai W."/>
            <person name="Tsubouchi T."/>
            <person name="Morono Y."/>
            <person name="Uchiyama I."/>
            <person name="Ito T."/>
            <person name="Fujiyama A."/>
            <person name="Inagaki F."/>
            <person name="Takami H."/>
        </authorList>
    </citation>
    <scope>NUCLEOTIDE SEQUENCE</scope>
    <source>
        <strain evidence="2">Expedition CK06-06</strain>
    </source>
</reference>
<evidence type="ECO:0000259" key="1">
    <source>
        <dbReference type="PROSITE" id="PS51841"/>
    </source>
</evidence>
<comment type="caution">
    <text evidence="2">The sequence shown here is derived from an EMBL/GenBank/DDBJ whole genome shotgun (WGS) entry which is preliminary data.</text>
</comment>
<gene>
    <name evidence="2" type="ORF">S03H2_52547</name>
</gene>
<dbReference type="InterPro" id="IPR036415">
    <property type="entry name" value="Lamin_tail_dom_sf"/>
</dbReference>
<dbReference type="Pfam" id="PF00932">
    <property type="entry name" value="LTD"/>
    <property type="match status" value="1"/>
</dbReference>
<feature type="domain" description="LTD" evidence="1">
    <location>
        <begin position="55"/>
        <end position="186"/>
    </location>
</feature>
<organism evidence="2">
    <name type="scientific">marine sediment metagenome</name>
    <dbReference type="NCBI Taxonomy" id="412755"/>
    <lineage>
        <taxon>unclassified sequences</taxon>
        <taxon>metagenomes</taxon>
        <taxon>ecological metagenomes</taxon>
    </lineage>
</organism>
<accession>X1IKZ7</accession>
<dbReference type="InterPro" id="IPR001322">
    <property type="entry name" value="Lamin_tail_dom"/>
</dbReference>